<comment type="caution">
    <text evidence="2">The sequence shown here is derived from an EMBL/GenBank/DDBJ whole genome shotgun (WGS) entry which is preliminary data.</text>
</comment>
<proteinExistence type="predicted"/>
<feature type="region of interest" description="Disordered" evidence="1">
    <location>
        <begin position="61"/>
        <end position="99"/>
    </location>
</feature>
<sequence>MTCDIFHEITSPIRSLNPLGFPNTTRSDRNEANPNGDAQTMREMAEAMKRQADAATQMMQHIQEERNERVPGPRLPSDDEPHSSIKSTWIPKYMAERSV</sequence>
<feature type="region of interest" description="Disordered" evidence="1">
    <location>
        <begin position="17"/>
        <end position="39"/>
    </location>
</feature>
<evidence type="ECO:0000313" key="3">
    <source>
        <dbReference type="Proteomes" id="UP000634136"/>
    </source>
</evidence>
<dbReference type="EMBL" id="JAAIUW010000005">
    <property type="protein sequence ID" value="KAF7832163.1"/>
    <property type="molecule type" value="Genomic_DNA"/>
</dbReference>
<reference evidence="2" key="1">
    <citation type="submission" date="2020-09" db="EMBL/GenBank/DDBJ databases">
        <title>Genome-Enabled Discovery of Anthraquinone Biosynthesis in Senna tora.</title>
        <authorList>
            <person name="Kang S.-H."/>
            <person name="Pandey R.P."/>
            <person name="Lee C.-M."/>
            <person name="Sim J.-S."/>
            <person name="Jeong J.-T."/>
            <person name="Choi B.-S."/>
            <person name="Jung M."/>
            <person name="Ginzburg D."/>
            <person name="Zhao K."/>
            <person name="Won S.Y."/>
            <person name="Oh T.-J."/>
            <person name="Yu Y."/>
            <person name="Kim N.-H."/>
            <person name="Lee O.R."/>
            <person name="Lee T.-H."/>
            <person name="Bashyal P."/>
            <person name="Kim T.-S."/>
            <person name="Lee W.-H."/>
            <person name="Kawkins C."/>
            <person name="Kim C.-K."/>
            <person name="Kim J.S."/>
            <person name="Ahn B.O."/>
            <person name="Rhee S.Y."/>
            <person name="Sohng J.K."/>
        </authorList>
    </citation>
    <scope>NUCLEOTIDE SEQUENCE</scope>
    <source>
        <tissue evidence="2">Leaf</tissue>
    </source>
</reference>
<evidence type="ECO:0000256" key="1">
    <source>
        <dbReference type="SAM" id="MobiDB-lite"/>
    </source>
</evidence>
<accession>A0A834WTD4</accession>
<feature type="compositionally biased region" description="Basic and acidic residues" evidence="1">
    <location>
        <begin position="62"/>
        <end position="83"/>
    </location>
</feature>
<organism evidence="2 3">
    <name type="scientific">Senna tora</name>
    <dbReference type="NCBI Taxonomy" id="362788"/>
    <lineage>
        <taxon>Eukaryota</taxon>
        <taxon>Viridiplantae</taxon>
        <taxon>Streptophyta</taxon>
        <taxon>Embryophyta</taxon>
        <taxon>Tracheophyta</taxon>
        <taxon>Spermatophyta</taxon>
        <taxon>Magnoliopsida</taxon>
        <taxon>eudicotyledons</taxon>
        <taxon>Gunneridae</taxon>
        <taxon>Pentapetalae</taxon>
        <taxon>rosids</taxon>
        <taxon>fabids</taxon>
        <taxon>Fabales</taxon>
        <taxon>Fabaceae</taxon>
        <taxon>Caesalpinioideae</taxon>
        <taxon>Cassia clade</taxon>
        <taxon>Senna</taxon>
    </lineage>
</organism>
<keyword evidence="3" id="KW-1185">Reference proteome</keyword>
<protein>
    <submittedName>
        <fullName evidence="2">Uncharacterized protein</fullName>
    </submittedName>
</protein>
<evidence type="ECO:0000313" key="2">
    <source>
        <dbReference type="EMBL" id="KAF7832163.1"/>
    </source>
</evidence>
<dbReference type="Proteomes" id="UP000634136">
    <property type="component" value="Unassembled WGS sequence"/>
</dbReference>
<dbReference type="AlphaFoldDB" id="A0A834WTD4"/>
<gene>
    <name evidence="2" type="ORF">G2W53_014496</name>
</gene>
<name>A0A834WTD4_9FABA</name>